<proteinExistence type="predicted"/>
<keyword evidence="1" id="KW-1133">Transmembrane helix</keyword>
<dbReference type="InterPro" id="IPR036388">
    <property type="entry name" value="WH-like_DNA-bd_sf"/>
</dbReference>
<protein>
    <recommendedName>
        <fullName evidence="2">ArnR1-like winged helix-turn-helix domain-containing protein</fullName>
    </recommendedName>
</protein>
<keyword evidence="1" id="KW-0472">Membrane</keyword>
<keyword evidence="1" id="KW-0812">Transmembrane</keyword>
<dbReference type="EMBL" id="PFPL01000018">
    <property type="protein sequence ID" value="PIZ96546.1"/>
    <property type="molecule type" value="Genomic_DNA"/>
</dbReference>
<name>A0A2M7VBM8_9BACT</name>
<sequence length="119" mass="14160">MLVFSYSQFDLEKVMFASVLFTAIFVAISIVLYIRKGIILRWKILNILNKCQDSAGMNIKRIIEEEETKHPMVQYHEIQKYLYHLQWRGFVYGEGSWFCITDKGRKYLAKKKKQKKGET</sequence>
<reference evidence="4" key="1">
    <citation type="submission" date="2017-09" db="EMBL/GenBank/DDBJ databases">
        <title>Depth-based differentiation of microbial function through sediment-hosted aquifers and enrichment of novel symbionts in the deep terrestrial subsurface.</title>
        <authorList>
            <person name="Probst A.J."/>
            <person name="Ladd B."/>
            <person name="Jarett J.K."/>
            <person name="Geller-Mcgrath D.E."/>
            <person name="Sieber C.M.K."/>
            <person name="Emerson J.B."/>
            <person name="Anantharaman K."/>
            <person name="Thomas B.C."/>
            <person name="Malmstrom R."/>
            <person name="Stieglmeier M."/>
            <person name="Klingl A."/>
            <person name="Woyke T."/>
            <person name="Ryan C.M."/>
            <person name="Banfield J.F."/>
        </authorList>
    </citation>
    <scope>NUCLEOTIDE SEQUENCE [LARGE SCALE GENOMIC DNA]</scope>
</reference>
<dbReference type="Proteomes" id="UP000231453">
    <property type="component" value="Unassembled WGS sequence"/>
</dbReference>
<comment type="caution">
    <text evidence="3">The sequence shown here is derived from an EMBL/GenBank/DDBJ whole genome shotgun (WGS) entry which is preliminary data.</text>
</comment>
<dbReference type="AlphaFoldDB" id="A0A2M7VBM8"/>
<accession>A0A2M7VBM8</accession>
<dbReference type="Gene3D" id="1.10.10.10">
    <property type="entry name" value="Winged helix-like DNA-binding domain superfamily/Winged helix DNA-binding domain"/>
    <property type="match status" value="1"/>
</dbReference>
<feature type="transmembrane region" description="Helical" evidence="1">
    <location>
        <begin position="14"/>
        <end position="34"/>
    </location>
</feature>
<dbReference type="Pfam" id="PF14947">
    <property type="entry name" value="HTH_45"/>
    <property type="match status" value="1"/>
</dbReference>
<feature type="domain" description="ArnR1-like winged helix-turn-helix" evidence="2">
    <location>
        <begin position="73"/>
        <end position="114"/>
    </location>
</feature>
<gene>
    <name evidence="3" type="ORF">COX80_01005</name>
</gene>
<evidence type="ECO:0000259" key="2">
    <source>
        <dbReference type="Pfam" id="PF14947"/>
    </source>
</evidence>
<evidence type="ECO:0000313" key="3">
    <source>
        <dbReference type="EMBL" id="PIZ96546.1"/>
    </source>
</evidence>
<evidence type="ECO:0000256" key="1">
    <source>
        <dbReference type="SAM" id="Phobius"/>
    </source>
</evidence>
<organism evidence="3 4">
    <name type="scientific">Candidatus Magasanikbacteria bacterium CG_4_10_14_0_2_um_filter_33_14</name>
    <dbReference type="NCBI Taxonomy" id="1974636"/>
    <lineage>
        <taxon>Bacteria</taxon>
        <taxon>Candidatus Magasanikiibacteriota</taxon>
    </lineage>
</organism>
<evidence type="ECO:0000313" key="4">
    <source>
        <dbReference type="Proteomes" id="UP000231453"/>
    </source>
</evidence>
<dbReference type="InterPro" id="IPR038723">
    <property type="entry name" value="ArnR1-like_HTH"/>
</dbReference>